<evidence type="ECO:0000256" key="1">
    <source>
        <dbReference type="SAM" id="MobiDB-lite"/>
    </source>
</evidence>
<feature type="region of interest" description="Disordered" evidence="1">
    <location>
        <begin position="327"/>
        <end position="356"/>
    </location>
</feature>
<dbReference type="AlphaFoldDB" id="A0A8J7M4F4"/>
<gene>
    <name evidence="3" type="ORF">H0I76_03435</name>
</gene>
<dbReference type="Proteomes" id="UP000655420">
    <property type="component" value="Unassembled WGS sequence"/>
</dbReference>
<dbReference type="Pfam" id="PF03417">
    <property type="entry name" value="AAT"/>
    <property type="match status" value="1"/>
</dbReference>
<dbReference type="InterPro" id="IPR047794">
    <property type="entry name" value="C45_proenzyme-like"/>
</dbReference>
<keyword evidence="4" id="KW-1185">Reference proteome</keyword>
<organism evidence="3 4">
    <name type="scientific">Thermohalobaculum xanthum</name>
    <dbReference type="NCBI Taxonomy" id="2753746"/>
    <lineage>
        <taxon>Bacteria</taxon>
        <taxon>Pseudomonadati</taxon>
        <taxon>Pseudomonadota</taxon>
        <taxon>Alphaproteobacteria</taxon>
        <taxon>Rhodobacterales</taxon>
        <taxon>Paracoccaceae</taxon>
        <taxon>Thermohalobaculum</taxon>
    </lineage>
</organism>
<dbReference type="CDD" id="cd01935">
    <property type="entry name" value="Ntn_CGH_like"/>
    <property type="match status" value="1"/>
</dbReference>
<dbReference type="PANTHER" id="PTHR34180:SF1">
    <property type="entry name" value="BETA-ALANYL-DOPAMINE_CARCININE HYDROLASE"/>
    <property type="match status" value="1"/>
</dbReference>
<evidence type="ECO:0000259" key="2">
    <source>
        <dbReference type="Pfam" id="PF03417"/>
    </source>
</evidence>
<protein>
    <recommendedName>
        <fullName evidence="2">Peptidase C45 hydrolase domain-containing protein</fullName>
    </recommendedName>
</protein>
<dbReference type="SUPFAM" id="SSF56235">
    <property type="entry name" value="N-terminal nucleophile aminohydrolases (Ntn hydrolases)"/>
    <property type="match status" value="1"/>
</dbReference>
<dbReference type="EMBL" id="JAEHHL010000001">
    <property type="protein sequence ID" value="MBK0398231.1"/>
    <property type="molecule type" value="Genomic_DNA"/>
</dbReference>
<name>A0A8J7M4F4_9RHOB</name>
<feature type="domain" description="Peptidase C45 hydrolase" evidence="2">
    <location>
        <begin position="95"/>
        <end position="296"/>
    </location>
</feature>
<dbReference type="NCBIfam" id="NF040521">
    <property type="entry name" value="C45_proenzyme"/>
    <property type="match status" value="1"/>
</dbReference>
<proteinExistence type="predicted"/>
<comment type="caution">
    <text evidence="3">The sequence shown here is derived from an EMBL/GenBank/DDBJ whole genome shotgun (WGS) entry which is preliminary data.</text>
</comment>
<sequence>MSEDKPGLAWKDVFERGWPGWRRWFLSRGGDSQPTRNAAERALRQHMPDFEPLWHALVTTARADADAARFLSFWRPPRYLVGCSQAAFIDERGPGLIRNYDLDPGLNETTMLHSRWRGRRVMGMVDGMAGLADGMNDAGLAVSLAFGGRVVAGRGFGIPIIVRYILETCSSVDEAVEVLRAVPSHMSYNVTLIDRSGASATVFVAPDRPTILRTTPYATNHQLGVEWPQHGRISRTLLRSEHLENLFNRKVLSGAGLMQEFRQKPLFSTGYASGFGTVYTVLYRPLEGTATLIWSTESEHSWSIDHFVPAEITAVYDQNGSWLRATGPRGIDAPPTLAGPQDVPRTPHADIGIYKS</sequence>
<dbReference type="PANTHER" id="PTHR34180">
    <property type="entry name" value="PEPTIDASE C45"/>
    <property type="match status" value="1"/>
</dbReference>
<evidence type="ECO:0000313" key="4">
    <source>
        <dbReference type="Proteomes" id="UP000655420"/>
    </source>
</evidence>
<evidence type="ECO:0000313" key="3">
    <source>
        <dbReference type="EMBL" id="MBK0398231.1"/>
    </source>
</evidence>
<dbReference type="RefSeq" id="WP_200607096.1">
    <property type="nucleotide sequence ID" value="NZ_JAEHHL010000001.1"/>
</dbReference>
<dbReference type="InterPro" id="IPR047801">
    <property type="entry name" value="Peptidase_C45"/>
</dbReference>
<dbReference type="Gene3D" id="3.60.60.10">
    <property type="entry name" value="Penicillin V Acylase, Chain A"/>
    <property type="match status" value="1"/>
</dbReference>
<dbReference type="InterPro" id="IPR005079">
    <property type="entry name" value="Peptidase_C45_hydrolase"/>
</dbReference>
<reference evidence="3" key="1">
    <citation type="submission" date="2020-12" db="EMBL/GenBank/DDBJ databases">
        <title>Bacterial taxonomy.</title>
        <authorList>
            <person name="Pan X."/>
        </authorList>
    </citation>
    <scope>NUCLEOTIDE SEQUENCE</scope>
    <source>
        <strain evidence="3">M0105</strain>
    </source>
</reference>
<dbReference type="InterPro" id="IPR029055">
    <property type="entry name" value="Ntn_hydrolases_N"/>
</dbReference>
<accession>A0A8J7M4F4</accession>